<gene>
    <name evidence="1" type="ORF">OESDEN_03259</name>
</gene>
<organism evidence="1 2">
    <name type="scientific">Oesophagostomum dentatum</name>
    <name type="common">Nodular worm</name>
    <dbReference type="NCBI Taxonomy" id="61180"/>
    <lineage>
        <taxon>Eukaryota</taxon>
        <taxon>Metazoa</taxon>
        <taxon>Ecdysozoa</taxon>
        <taxon>Nematoda</taxon>
        <taxon>Chromadorea</taxon>
        <taxon>Rhabditida</taxon>
        <taxon>Rhabditina</taxon>
        <taxon>Rhabditomorpha</taxon>
        <taxon>Strongyloidea</taxon>
        <taxon>Strongylidae</taxon>
        <taxon>Oesophagostomum</taxon>
    </lineage>
</organism>
<dbReference type="Proteomes" id="UP000053660">
    <property type="component" value="Unassembled WGS sequence"/>
</dbReference>
<evidence type="ECO:0000313" key="2">
    <source>
        <dbReference type="Proteomes" id="UP000053660"/>
    </source>
</evidence>
<accession>A0A0B1THP6</accession>
<reference evidence="1 2" key="1">
    <citation type="submission" date="2014-03" db="EMBL/GenBank/DDBJ databases">
        <title>Draft genome of the hookworm Oesophagostomum dentatum.</title>
        <authorList>
            <person name="Mitreva M."/>
        </authorList>
    </citation>
    <scope>NUCLEOTIDE SEQUENCE [LARGE SCALE GENOMIC DNA]</scope>
    <source>
        <strain evidence="1 2">OD-Hann</strain>
    </source>
</reference>
<protein>
    <recommendedName>
        <fullName evidence="3">L-Fucosyltransferase</fullName>
    </recommendedName>
</protein>
<dbReference type="PANTHER" id="PTHR22898:SF3">
    <property type="entry name" value="ALPHA-1,2-FUCOSYLTRANSFERASE-RELATED"/>
    <property type="match status" value="1"/>
</dbReference>
<sequence>MLLAFLAPKQNTVCCMGVKRERVPNKYLFLGILEELGPASHNITLQRPLETLPGLWTMFTLTDPLLLCGGVDIEAARRGTDAANNEKSINQTLVPFAYDENNTPSCCLYEDPMKYANHTAKFLLLDLKFAQNVRFIEPYLAEISELLTFQDDIRYKEPIIRIAREIAKRTGLNRYLIYGDDQDFMQKIADKLKHDEKGVQRFVAETSTFSEGIDLYIASQVCGAFFMSAATSTFGWWLAFFTPNQNAVYYMDDKRAMWEKVPNKELFL</sequence>
<dbReference type="PANTHER" id="PTHR22898">
    <property type="entry name" value="UNCHARACTERIZED GLYCOSOL TRANSFERASE-RELATED"/>
    <property type="match status" value="1"/>
</dbReference>
<dbReference type="OrthoDB" id="5815225at2759"/>
<proteinExistence type="predicted"/>
<evidence type="ECO:0000313" key="1">
    <source>
        <dbReference type="EMBL" id="KHJ96774.1"/>
    </source>
</evidence>
<evidence type="ECO:0008006" key="3">
    <source>
        <dbReference type="Google" id="ProtNLM"/>
    </source>
</evidence>
<dbReference type="EMBL" id="KN549591">
    <property type="protein sequence ID" value="KHJ96774.1"/>
    <property type="molecule type" value="Genomic_DNA"/>
</dbReference>
<dbReference type="AlphaFoldDB" id="A0A0B1THP6"/>
<keyword evidence="2" id="KW-1185">Reference proteome</keyword>
<dbReference type="InterPro" id="IPR052501">
    <property type="entry name" value="Alpha-1-2_FucT"/>
</dbReference>
<name>A0A0B1THP6_OESDE</name>